<name>A0A6G1DT37_9ORYZ</name>
<dbReference type="EMBL" id="SPHZ02000006">
    <property type="protein sequence ID" value="KAF0915551.1"/>
    <property type="molecule type" value="Genomic_DNA"/>
</dbReference>
<keyword evidence="3" id="KW-1185">Reference proteome</keyword>
<comment type="caution">
    <text evidence="2">The sequence shown here is derived from an EMBL/GenBank/DDBJ whole genome shotgun (WGS) entry which is preliminary data.</text>
</comment>
<accession>A0A6G1DT37</accession>
<protein>
    <submittedName>
        <fullName evidence="2">Uncharacterized protein</fullName>
    </submittedName>
</protein>
<reference evidence="2 3" key="1">
    <citation type="submission" date="2019-11" db="EMBL/GenBank/DDBJ databases">
        <title>Whole genome sequence of Oryza granulata.</title>
        <authorList>
            <person name="Li W."/>
        </authorList>
    </citation>
    <scope>NUCLEOTIDE SEQUENCE [LARGE SCALE GENOMIC DNA]</scope>
    <source>
        <strain evidence="3">cv. Menghai</strain>
        <tissue evidence="2">Leaf</tissue>
    </source>
</reference>
<proteinExistence type="predicted"/>
<dbReference type="Proteomes" id="UP000479710">
    <property type="component" value="Unassembled WGS sequence"/>
</dbReference>
<dbReference type="AlphaFoldDB" id="A0A6G1DT37"/>
<gene>
    <name evidence="2" type="ORF">E2562_036737</name>
</gene>
<feature type="region of interest" description="Disordered" evidence="1">
    <location>
        <begin position="10"/>
        <end position="30"/>
    </location>
</feature>
<sequence>MGGVVGELVVAKRSKQHAPGRSVSLEPQTAKHPLPRALLGWRGGFRKRKGGPAACGAEAAAYTAAGSDPIFYTEHPQN</sequence>
<evidence type="ECO:0000313" key="2">
    <source>
        <dbReference type="EMBL" id="KAF0915551.1"/>
    </source>
</evidence>
<evidence type="ECO:0000256" key="1">
    <source>
        <dbReference type="SAM" id="MobiDB-lite"/>
    </source>
</evidence>
<organism evidence="2 3">
    <name type="scientific">Oryza meyeriana var. granulata</name>
    <dbReference type="NCBI Taxonomy" id="110450"/>
    <lineage>
        <taxon>Eukaryota</taxon>
        <taxon>Viridiplantae</taxon>
        <taxon>Streptophyta</taxon>
        <taxon>Embryophyta</taxon>
        <taxon>Tracheophyta</taxon>
        <taxon>Spermatophyta</taxon>
        <taxon>Magnoliopsida</taxon>
        <taxon>Liliopsida</taxon>
        <taxon>Poales</taxon>
        <taxon>Poaceae</taxon>
        <taxon>BOP clade</taxon>
        <taxon>Oryzoideae</taxon>
        <taxon>Oryzeae</taxon>
        <taxon>Oryzinae</taxon>
        <taxon>Oryza</taxon>
        <taxon>Oryza meyeriana</taxon>
    </lineage>
</organism>
<evidence type="ECO:0000313" key="3">
    <source>
        <dbReference type="Proteomes" id="UP000479710"/>
    </source>
</evidence>